<keyword evidence="2" id="KW-1185">Reference proteome</keyword>
<evidence type="ECO:0000313" key="2">
    <source>
        <dbReference type="Proteomes" id="UP000030661"/>
    </source>
</evidence>
<sequence>MPGKNAQQKKKKMLHFVICFDTIAAKERVDRENLPVRPIRNVNLTMGMNRP</sequence>
<evidence type="ECO:0000313" key="1">
    <source>
        <dbReference type="EMBL" id="GAK59786.1"/>
    </source>
</evidence>
<name>A0A081C5D1_VECG1</name>
<dbReference type="AlphaFoldDB" id="A0A081C5D1"/>
<gene>
    <name evidence="1" type="ORF">U27_06771</name>
</gene>
<accession>A0A081C5D1</accession>
<dbReference type="STRING" id="1499967.U27_06771"/>
<protein>
    <submittedName>
        <fullName evidence="1">Uncharacterized protein</fullName>
    </submittedName>
</protein>
<organism evidence="1">
    <name type="scientific">Vecturithrix granuli</name>
    <dbReference type="NCBI Taxonomy" id="1499967"/>
    <lineage>
        <taxon>Bacteria</taxon>
        <taxon>Candidatus Moduliflexota</taxon>
        <taxon>Candidatus Vecturitrichia</taxon>
        <taxon>Candidatus Vecturitrichales</taxon>
        <taxon>Candidatus Vecturitrichaceae</taxon>
        <taxon>Candidatus Vecturithrix</taxon>
    </lineage>
</organism>
<reference evidence="1" key="1">
    <citation type="journal article" date="2015" name="PeerJ">
        <title>First genomic representation of candidate bacterial phylum KSB3 points to enhanced environmental sensing as a trigger of wastewater bulking.</title>
        <authorList>
            <person name="Sekiguchi Y."/>
            <person name="Ohashi A."/>
            <person name="Parks D.H."/>
            <person name="Yamauchi T."/>
            <person name="Tyson G.W."/>
            <person name="Hugenholtz P."/>
        </authorList>
    </citation>
    <scope>NUCLEOTIDE SEQUENCE [LARGE SCALE GENOMIC DNA]</scope>
</reference>
<dbReference type="HOGENOM" id="CLU_3095951_0_0_0"/>
<dbReference type="Proteomes" id="UP000030661">
    <property type="component" value="Unassembled WGS sequence"/>
</dbReference>
<dbReference type="EMBL" id="DF820470">
    <property type="protein sequence ID" value="GAK59786.1"/>
    <property type="molecule type" value="Genomic_DNA"/>
</dbReference>
<proteinExistence type="predicted"/>